<reference evidence="3" key="2">
    <citation type="submission" date="2021-04" db="EMBL/GenBank/DDBJ databases">
        <authorList>
            <person name="Gilroy R."/>
        </authorList>
    </citation>
    <scope>NUCLEOTIDE SEQUENCE</scope>
    <source>
        <strain evidence="3">B3-3758</strain>
    </source>
</reference>
<feature type="chain" id="PRO_5038659319" evidence="2">
    <location>
        <begin position="22"/>
        <end position="189"/>
    </location>
</feature>
<protein>
    <submittedName>
        <fullName evidence="3">DUF4890 domain-containing protein</fullName>
    </submittedName>
</protein>
<evidence type="ECO:0000256" key="1">
    <source>
        <dbReference type="SAM" id="MobiDB-lite"/>
    </source>
</evidence>
<comment type="caution">
    <text evidence="3">The sequence shown here is derived from an EMBL/GenBank/DDBJ whole genome shotgun (WGS) entry which is preliminary data.</text>
</comment>
<accession>A0A9E2KID8</accession>
<feature type="signal peptide" evidence="2">
    <location>
        <begin position="1"/>
        <end position="21"/>
    </location>
</feature>
<sequence>MMKRFMLIAGAVCLCLCQLVAQEAGRDERPDSLQGPERRMVEPPDPEREAKAQTDRLKEALQLTDKQYKKIYKLNLKEQKARLKARSGRPENGHLMPPPDGMRPPGGDGGNFPPQMGEGDFRPRMGMPPPSDFEERVEKQRKQAEKRDKKMKKILTDEQYARWKAMKPAQPGRPPHNGDKPADKPDEAR</sequence>
<feature type="region of interest" description="Disordered" evidence="1">
    <location>
        <begin position="79"/>
        <end position="189"/>
    </location>
</feature>
<dbReference type="EMBL" id="JAHLFO010000158">
    <property type="protein sequence ID" value="MBU3815112.1"/>
    <property type="molecule type" value="Genomic_DNA"/>
</dbReference>
<dbReference type="AlphaFoldDB" id="A0A9E2KID8"/>
<feature type="compositionally biased region" description="Basic and acidic residues" evidence="1">
    <location>
        <begin position="176"/>
        <end position="189"/>
    </location>
</feature>
<dbReference type="Proteomes" id="UP000824236">
    <property type="component" value="Unassembled WGS sequence"/>
</dbReference>
<reference evidence="3" key="1">
    <citation type="journal article" date="2021" name="PeerJ">
        <title>Extensive microbial diversity within the chicken gut microbiome revealed by metagenomics and culture.</title>
        <authorList>
            <person name="Gilroy R."/>
            <person name="Ravi A."/>
            <person name="Getino M."/>
            <person name="Pursley I."/>
            <person name="Horton D.L."/>
            <person name="Alikhan N.F."/>
            <person name="Baker D."/>
            <person name="Gharbi K."/>
            <person name="Hall N."/>
            <person name="Watson M."/>
            <person name="Adriaenssens E.M."/>
            <person name="Foster-Nyarko E."/>
            <person name="Jarju S."/>
            <person name="Secka A."/>
            <person name="Antonio M."/>
            <person name="Oren A."/>
            <person name="Chaudhuri R.R."/>
            <person name="La Ragione R."/>
            <person name="Hildebrand F."/>
            <person name="Pallen M.J."/>
        </authorList>
    </citation>
    <scope>NUCLEOTIDE SEQUENCE</scope>
    <source>
        <strain evidence="3">B3-3758</strain>
    </source>
</reference>
<keyword evidence="2" id="KW-0732">Signal</keyword>
<evidence type="ECO:0000256" key="2">
    <source>
        <dbReference type="SAM" id="SignalP"/>
    </source>
</evidence>
<feature type="compositionally biased region" description="Basic and acidic residues" evidence="1">
    <location>
        <begin position="133"/>
        <end position="161"/>
    </location>
</feature>
<evidence type="ECO:0000313" key="3">
    <source>
        <dbReference type="EMBL" id="MBU3815112.1"/>
    </source>
</evidence>
<name>A0A9E2KID8_9BACE</name>
<gene>
    <name evidence="3" type="ORF">H9791_11570</name>
</gene>
<evidence type="ECO:0000313" key="4">
    <source>
        <dbReference type="Proteomes" id="UP000824236"/>
    </source>
</evidence>
<proteinExistence type="predicted"/>
<feature type="region of interest" description="Disordered" evidence="1">
    <location>
        <begin position="26"/>
        <end position="55"/>
    </location>
</feature>
<organism evidence="3 4">
    <name type="scientific">Candidatus Bacteroides intestinipullorum</name>
    <dbReference type="NCBI Taxonomy" id="2838471"/>
    <lineage>
        <taxon>Bacteria</taxon>
        <taxon>Pseudomonadati</taxon>
        <taxon>Bacteroidota</taxon>
        <taxon>Bacteroidia</taxon>
        <taxon>Bacteroidales</taxon>
        <taxon>Bacteroidaceae</taxon>
        <taxon>Bacteroides</taxon>
    </lineage>
</organism>